<protein>
    <submittedName>
        <fullName evidence="1">Os02g0180900 protein</fullName>
    </submittedName>
</protein>
<reference evidence="1 2" key="1">
    <citation type="journal article" date="2005" name="Nature">
        <title>The map-based sequence of the rice genome.</title>
        <authorList>
            <consortium name="International rice genome sequencing project (IRGSP)"/>
            <person name="Matsumoto T."/>
            <person name="Wu J."/>
            <person name="Kanamori H."/>
            <person name="Katayose Y."/>
            <person name="Fujisawa M."/>
            <person name="Namiki N."/>
            <person name="Mizuno H."/>
            <person name="Yamamoto K."/>
            <person name="Antonio B.A."/>
            <person name="Baba T."/>
            <person name="Sakata K."/>
            <person name="Nagamura Y."/>
            <person name="Aoki H."/>
            <person name="Arikawa K."/>
            <person name="Arita K."/>
            <person name="Bito T."/>
            <person name="Chiden Y."/>
            <person name="Fujitsuka N."/>
            <person name="Fukunaka R."/>
            <person name="Hamada M."/>
            <person name="Harada C."/>
            <person name="Hayashi A."/>
            <person name="Hijishita S."/>
            <person name="Honda M."/>
            <person name="Hosokawa S."/>
            <person name="Ichikawa Y."/>
            <person name="Idonuma A."/>
            <person name="Iijima M."/>
            <person name="Ikeda M."/>
            <person name="Ikeno M."/>
            <person name="Ito K."/>
            <person name="Ito S."/>
            <person name="Ito T."/>
            <person name="Ito Y."/>
            <person name="Ito Y."/>
            <person name="Iwabuchi A."/>
            <person name="Kamiya K."/>
            <person name="Karasawa W."/>
            <person name="Kurita K."/>
            <person name="Katagiri S."/>
            <person name="Kikuta A."/>
            <person name="Kobayashi H."/>
            <person name="Kobayashi N."/>
            <person name="Machita K."/>
            <person name="Maehara T."/>
            <person name="Masukawa M."/>
            <person name="Mizubayashi T."/>
            <person name="Mukai Y."/>
            <person name="Nagasaki H."/>
            <person name="Nagata Y."/>
            <person name="Naito S."/>
            <person name="Nakashima M."/>
            <person name="Nakama Y."/>
            <person name="Nakamichi Y."/>
            <person name="Nakamura M."/>
            <person name="Meguro A."/>
            <person name="Negishi M."/>
            <person name="Ohta I."/>
            <person name="Ohta T."/>
            <person name="Okamoto M."/>
            <person name="Ono N."/>
            <person name="Saji S."/>
            <person name="Sakaguchi M."/>
            <person name="Sakai K."/>
            <person name="Shibata M."/>
            <person name="Shimokawa T."/>
            <person name="Song J."/>
            <person name="Takazaki Y."/>
            <person name="Terasawa K."/>
            <person name="Tsugane M."/>
            <person name="Tsuji K."/>
            <person name="Ueda S."/>
            <person name="Waki K."/>
            <person name="Yamagata H."/>
            <person name="Yamamoto M."/>
            <person name="Yamamoto S."/>
            <person name="Yamane H."/>
            <person name="Yoshiki S."/>
            <person name="Yoshihara R."/>
            <person name="Yukawa K."/>
            <person name="Zhong H."/>
            <person name="Yano M."/>
            <person name="Yuan Q."/>
            <person name="Ouyang S."/>
            <person name="Liu J."/>
            <person name="Jones K.M."/>
            <person name="Gansberger K."/>
            <person name="Moffat K."/>
            <person name="Hill J."/>
            <person name="Bera J."/>
            <person name="Fadrosh D."/>
            <person name="Jin S."/>
            <person name="Johri S."/>
            <person name="Kim M."/>
            <person name="Overton L."/>
            <person name="Reardon M."/>
            <person name="Tsitrin T."/>
            <person name="Vuong H."/>
            <person name="Weaver B."/>
            <person name="Ciecko A."/>
            <person name="Tallon L."/>
            <person name="Jackson J."/>
            <person name="Pai G."/>
            <person name="Aken S.V."/>
            <person name="Utterback T."/>
            <person name="Reidmuller S."/>
            <person name="Feldblyum T."/>
            <person name="Hsiao J."/>
            <person name="Zismann V."/>
            <person name="Iobst S."/>
            <person name="de Vazeille A.R."/>
            <person name="Buell C.R."/>
            <person name="Ying K."/>
            <person name="Li Y."/>
            <person name="Lu T."/>
            <person name="Huang Y."/>
            <person name="Zhao Q."/>
            <person name="Feng Q."/>
            <person name="Zhang L."/>
            <person name="Zhu J."/>
            <person name="Weng Q."/>
            <person name="Mu J."/>
            <person name="Lu Y."/>
            <person name="Fan D."/>
            <person name="Liu Y."/>
            <person name="Guan J."/>
            <person name="Zhang Y."/>
            <person name="Yu S."/>
            <person name="Liu X."/>
            <person name="Zhang Y."/>
            <person name="Hong G."/>
            <person name="Han B."/>
            <person name="Choisne N."/>
            <person name="Demange N."/>
            <person name="Orjeda G."/>
            <person name="Samain S."/>
            <person name="Cattolico L."/>
            <person name="Pelletier E."/>
            <person name="Couloux A."/>
            <person name="Segurens B."/>
            <person name="Wincker P."/>
            <person name="D'Hont A."/>
            <person name="Scarpelli C."/>
            <person name="Weissenbach J."/>
            <person name="Salanoubat M."/>
            <person name="Quetier F."/>
            <person name="Yu Y."/>
            <person name="Kim H.R."/>
            <person name="Rambo T."/>
            <person name="Currie J."/>
            <person name="Collura K."/>
            <person name="Luo M."/>
            <person name="Yang T."/>
            <person name="Ammiraju J.S.S."/>
            <person name="Engler F."/>
            <person name="Soderlund C."/>
            <person name="Wing R.A."/>
            <person name="Palmer L.E."/>
            <person name="de la Bastide M."/>
            <person name="Spiegel L."/>
            <person name="Nascimento L."/>
            <person name="Zutavern T."/>
            <person name="O'Shaughnessy A."/>
            <person name="Dike S."/>
            <person name="Dedhia N."/>
            <person name="Preston R."/>
            <person name="Balija V."/>
            <person name="McCombie W.R."/>
            <person name="Chow T."/>
            <person name="Chen H."/>
            <person name="Chung M."/>
            <person name="Chen C."/>
            <person name="Shaw J."/>
            <person name="Wu H."/>
            <person name="Hsiao K."/>
            <person name="Chao Y."/>
            <person name="Chu M."/>
            <person name="Cheng C."/>
            <person name="Hour A."/>
            <person name="Lee P."/>
            <person name="Lin S."/>
            <person name="Lin Y."/>
            <person name="Liou J."/>
            <person name="Liu S."/>
            <person name="Hsing Y."/>
            <person name="Raghuvanshi S."/>
            <person name="Mohanty A."/>
            <person name="Bharti A.K."/>
            <person name="Gaur A."/>
            <person name="Gupta V."/>
            <person name="Kumar D."/>
            <person name="Ravi V."/>
            <person name="Vij S."/>
            <person name="Kapur A."/>
            <person name="Khurana P."/>
            <person name="Khurana P."/>
            <person name="Khurana J.P."/>
            <person name="Tyagi A.K."/>
            <person name="Gaikwad K."/>
            <person name="Singh A."/>
            <person name="Dalal V."/>
            <person name="Srivastava S."/>
            <person name="Dixit A."/>
            <person name="Pal A.K."/>
            <person name="Ghazi I.A."/>
            <person name="Yadav M."/>
            <person name="Pandit A."/>
            <person name="Bhargava A."/>
            <person name="Sureshbabu K."/>
            <person name="Batra K."/>
            <person name="Sharma T.R."/>
            <person name="Mohapatra T."/>
            <person name="Singh N.K."/>
            <person name="Messing J."/>
            <person name="Nelson A.B."/>
            <person name="Fuks G."/>
            <person name="Kavchok S."/>
            <person name="Keizer G."/>
            <person name="Linton E."/>
            <person name="Llaca V."/>
            <person name="Song R."/>
            <person name="Tanyolac B."/>
            <person name="Young S."/>
            <person name="Ho-Il K."/>
            <person name="Hahn J.H."/>
            <person name="Sangsakoo G."/>
            <person name="Vanavichit A."/>
            <person name="de Mattos Luiz.A.T."/>
            <person name="Zimmer P.D."/>
            <person name="Malone G."/>
            <person name="Dellagostin O."/>
            <person name="de Oliveira A.C."/>
            <person name="Bevan M."/>
            <person name="Bancroft I."/>
            <person name="Minx P."/>
            <person name="Cordum H."/>
            <person name="Wilson R."/>
            <person name="Cheng Z."/>
            <person name="Jin W."/>
            <person name="Jiang J."/>
            <person name="Leong S.A."/>
            <person name="Iwama H."/>
            <person name="Gojobori T."/>
            <person name="Itoh T."/>
            <person name="Niimura Y."/>
            <person name="Fujii Y."/>
            <person name="Habara T."/>
            <person name="Sakai H."/>
            <person name="Sato Y."/>
            <person name="Wilson G."/>
            <person name="Kumar K."/>
            <person name="McCouch S."/>
            <person name="Juretic N."/>
            <person name="Hoen D."/>
            <person name="Wright S."/>
            <person name="Bruskiewich R."/>
            <person name="Bureau T."/>
            <person name="Miyao A."/>
            <person name="Hirochika H."/>
            <person name="Nishikawa T."/>
            <person name="Kadowaki K."/>
            <person name="Sugiura M."/>
            <person name="Burr B."/>
            <person name="Sasaki T."/>
        </authorList>
    </citation>
    <scope>NUCLEOTIDE SEQUENCE [LARGE SCALE GENOMIC DNA]</scope>
    <source>
        <strain evidence="2">cv. Nipponbare</strain>
    </source>
</reference>
<dbReference type="OMA" id="CASAHQI"/>
<dbReference type="EMBL" id="AP008208">
    <property type="protein sequence ID" value="BAF08007.1"/>
    <property type="molecule type" value="Genomic_DNA"/>
</dbReference>
<accession>A0A0N7KET4</accession>
<reference evidence="2" key="2">
    <citation type="journal article" date="2008" name="Nucleic Acids Res.">
        <title>The rice annotation project database (RAP-DB): 2008 update.</title>
        <authorList>
            <consortium name="The rice annotation project (RAP)"/>
        </authorList>
    </citation>
    <scope>GENOME REANNOTATION</scope>
    <source>
        <strain evidence="2">cv. Nipponbare</strain>
    </source>
</reference>
<evidence type="ECO:0000313" key="1">
    <source>
        <dbReference type="EMBL" id="BAF08007.1"/>
    </source>
</evidence>
<sequence length="79" mass="8774">MLTCTGRHYSRCQLSSKSFSESSCPLCTNCASAHQIRLPEKKSSIHPRNACHWLKKKCIAAKNAFPDMVCTRVARSSSS</sequence>
<dbReference type="Gramene" id="Os02t0180900-01">
    <property type="protein sequence ID" value="Os02t0180900-01"/>
    <property type="gene ID" value="Os02g0180900"/>
</dbReference>
<dbReference type="Proteomes" id="UP000000763">
    <property type="component" value="Chromosome 2"/>
</dbReference>
<dbReference type="KEGG" id="dosa:Os02g0180900"/>
<organism evidence="1 2">
    <name type="scientific">Oryza sativa subsp. japonica</name>
    <name type="common">Rice</name>
    <dbReference type="NCBI Taxonomy" id="39947"/>
    <lineage>
        <taxon>Eukaryota</taxon>
        <taxon>Viridiplantae</taxon>
        <taxon>Streptophyta</taxon>
        <taxon>Embryophyta</taxon>
        <taxon>Tracheophyta</taxon>
        <taxon>Spermatophyta</taxon>
        <taxon>Magnoliopsida</taxon>
        <taxon>Liliopsida</taxon>
        <taxon>Poales</taxon>
        <taxon>Poaceae</taxon>
        <taxon>BOP clade</taxon>
        <taxon>Oryzoideae</taxon>
        <taxon>Oryzeae</taxon>
        <taxon>Oryzinae</taxon>
        <taxon>Oryza</taxon>
        <taxon>Oryza sativa</taxon>
    </lineage>
</organism>
<name>A0A0N7KET4_ORYSJ</name>
<evidence type="ECO:0000313" key="2">
    <source>
        <dbReference type="Proteomes" id="UP000000763"/>
    </source>
</evidence>
<proteinExistence type="predicted"/>
<gene>
    <name evidence="1" type="ordered locus">Os02g0180900</name>
</gene>
<dbReference type="AlphaFoldDB" id="A0A0N7KET4"/>